<keyword evidence="7 8" id="KW-0472">Membrane</keyword>
<dbReference type="PROSITE" id="PS50920">
    <property type="entry name" value="SOLCAR"/>
    <property type="match status" value="3"/>
</dbReference>
<dbReference type="InterPro" id="IPR023395">
    <property type="entry name" value="MCP_dom_sf"/>
</dbReference>
<keyword evidence="5" id="KW-0677">Repeat</keyword>
<evidence type="ECO:0000256" key="8">
    <source>
        <dbReference type="PROSITE-ProRule" id="PRU00282"/>
    </source>
</evidence>
<evidence type="ECO:0000313" key="11">
    <source>
        <dbReference type="EMBL" id="QDZ20881.1"/>
    </source>
</evidence>
<dbReference type="SUPFAM" id="SSF103506">
    <property type="entry name" value="Mitochondrial carrier"/>
    <property type="match status" value="1"/>
</dbReference>
<comment type="similarity">
    <text evidence="2 9">Belongs to the mitochondrial carrier (TC 2.A.29) family.</text>
</comment>
<feature type="repeat" description="Solcar" evidence="8">
    <location>
        <begin position="138"/>
        <end position="240"/>
    </location>
</feature>
<dbReference type="GO" id="GO:0016020">
    <property type="term" value="C:membrane"/>
    <property type="evidence" value="ECO:0007669"/>
    <property type="project" value="UniProtKB-SubCell"/>
</dbReference>
<keyword evidence="4 8" id="KW-0812">Transmembrane</keyword>
<protein>
    <submittedName>
        <fullName evidence="11">Mitochondrial substrate carrier protein</fullName>
    </submittedName>
</protein>
<evidence type="ECO:0000256" key="7">
    <source>
        <dbReference type="ARBA" id="ARBA00023136"/>
    </source>
</evidence>
<evidence type="ECO:0000256" key="10">
    <source>
        <dbReference type="SAM" id="MobiDB-lite"/>
    </source>
</evidence>
<evidence type="ECO:0000256" key="5">
    <source>
        <dbReference type="ARBA" id="ARBA00022737"/>
    </source>
</evidence>
<feature type="repeat" description="Solcar" evidence="8">
    <location>
        <begin position="10"/>
        <end position="119"/>
    </location>
</feature>
<feature type="repeat" description="Solcar" evidence="8">
    <location>
        <begin position="258"/>
        <end position="349"/>
    </location>
</feature>
<keyword evidence="12" id="KW-1185">Reference proteome</keyword>
<sequence>MASSSSGERGGLWKHLVAGCGAGVTTTVILHPIELVKVRLQAQDHGPGGEKRGGGGRGASTSSSSSSSLPRYAGTKDAIRSIVRLEGWRGLYSGLAPSMTGSGVAWGLYFMAYNGFKSQFRGSETSPGAGLQSNQAQLSPLQNLVCALEAGALVTLLTNPIWVIKTRLQLQLGGGMAMSGSGGAAAGAPPVDRYTGMTSAAKSIWRKEGLAGFYRGIWPSMLLVAQGSLQLMAYEGLSTMSRDFMLGRSPSQQGTVDLSSLHIGAIGACSKLFATFFTYPAQVVRTRLQKRQDAGGHGKVKPPTMVATFRTMLHKEGFRGFYKGMVPNLMRTMPQSAITFAVYERILKLVRNVS</sequence>
<keyword evidence="3 9" id="KW-0813">Transport</keyword>
<dbReference type="Gene3D" id="1.50.40.10">
    <property type="entry name" value="Mitochondrial carrier domain"/>
    <property type="match status" value="2"/>
</dbReference>
<comment type="subcellular location">
    <subcellularLocation>
        <location evidence="1">Membrane</location>
        <topology evidence="1">Multi-pass membrane protein</topology>
    </subcellularLocation>
</comment>
<feature type="region of interest" description="Disordered" evidence="10">
    <location>
        <begin position="44"/>
        <end position="72"/>
    </location>
</feature>
<organism evidence="11 12">
    <name type="scientific">Chloropicon primus</name>
    <dbReference type="NCBI Taxonomy" id="1764295"/>
    <lineage>
        <taxon>Eukaryota</taxon>
        <taxon>Viridiplantae</taxon>
        <taxon>Chlorophyta</taxon>
        <taxon>Chloropicophyceae</taxon>
        <taxon>Chloropicales</taxon>
        <taxon>Chloropicaceae</taxon>
        <taxon>Chloropicon</taxon>
    </lineage>
</organism>
<dbReference type="OrthoDB" id="269120at2759"/>
<feature type="compositionally biased region" description="Low complexity" evidence="10">
    <location>
        <begin position="59"/>
        <end position="68"/>
    </location>
</feature>
<dbReference type="AlphaFoldDB" id="A0A5B8MKT4"/>
<evidence type="ECO:0000256" key="2">
    <source>
        <dbReference type="ARBA" id="ARBA00006375"/>
    </source>
</evidence>
<gene>
    <name evidence="11" type="ORF">A3770_04p33990</name>
</gene>
<evidence type="ECO:0000256" key="3">
    <source>
        <dbReference type="ARBA" id="ARBA00022448"/>
    </source>
</evidence>
<dbReference type="STRING" id="1764295.A0A5B8MKT4"/>
<proteinExistence type="inferred from homology"/>
<evidence type="ECO:0000256" key="4">
    <source>
        <dbReference type="ARBA" id="ARBA00022692"/>
    </source>
</evidence>
<dbReference type="PANTHER" id="PTHR45683">
    <property type="entry name" value="MITOCHONDRIAL NICOTINAMIDE ADENINE DINUCLEOTIDE TRANSPORTER 1-RELATED-RELATED"/>
    <property type="match status" value="1"/>
</dbReference>
<dbReference type="InterPro" id="IPR018108">
    <property type="entry name" value="MCP_transmembrane"/>
</dbReference>
<reference evidence="11 12" key="1">
    <citation type="submission" date="2018-07" db="EMBL/GenBank/DDBJ databases">
        <title>The complete nuclear genome of the prasinophyte Chloropicon primus (CCMP1205).</title>
        <authorList>
            <person name="Pombert J.-F."/>
            <person name="Otis C."/>
            <person name="Turmel M."/>
            <person name="Lemieux C."/>
        </authorList>
    </citation>
    <scope>NUCLEOTIDE SEQUENCE [LARGE SCALE GENOMIC DNA]</scope>
    <source>
        <strain evidence="11 12">CCMP1205</strain>
    </source>
</reference>
<dbReference type="Proteomes" id="UP000316726">
    <property type="component" value="Chromosome 4"/>
</dbReference>
<keyword evidence="6" id="KW-1133">Transmembrane helix</keyword>
<dbReference type="EMBL" id="CP031037">
    <property type="protein sequence ID" value="QDZ20881.1"/>
    <property type="molecule type" value="Genomic_DNA"/>
</dbReference>
<evidence type="ECO:0000256" key="6">
    <source>
        <dbReference type="ARBA" id="ARBA00022989"/>
    </source>
</evidence>
<dbReference type="Pfam" id="PF00153">
    <property type="entry name" value="Mito_carr"/>
    <property type="match status" value="3"/>
</dbReference>
<evidence type="ECO:0000313" key="12">
    <source>
        <dbReference type="Proteomes" id="UP000316726"/>
    </source>
</evidence>
<accession>A0A5B8MKT4</accession>
<evidence type="ECO:0000256" key="9">
    <source>
        <dbReference type="RuleBase" id="RU000488"/>
    </source>
</evidence>
<dbReference type="InterPro" id="IPR044712">
    <property type="entry name" value="SLC25A32-like"/>
</dbReference>
<name>A0A5B8MKT4_9CHLO</name>
<dbReference type="GO" id="GO:0055085">
    <property type="term" value="P:transmembrane transport"/>
    <property type="evidence" value="ECO:0007669"/>
    <property type="project" value="InterPro"/>
</dbReference>
<dbReference type="GO" id="GO:0006862">
    <property type="term" value="P:nucleotide transport"/>
    <property type="evidence" value="ECO:0007669"/>
    <property type="project" value="InterPro"/>
</dbReference>
<evidence type="ECO:0000256" key="1">
    <source>
        <dbReference type="ARBA" id="ARBA00004141"/>
    </source>
</evidence>